<keyword evidence="6 8" id="KW-0472">Membrane</keyword>
<organism evidence="9 10">
    <name type="scientific">Prosthecobacter debontii</name>
    <dbReference type="NCBI Taxonomy" id="48467"/>
    <lineage>
        <taxon>Bacteria</taxon>
        <taxon>Pseudomonadati</taxon>
        <taxon>Verrucomicrobiota</taxon>
        <taxon>Verrucomicrobiia</taxon>
        <taxon>Verrucomicrobiales</taxon>
        <taxon>Verrucomicrobiaceae</taxon>
        <taxon>Prosthecobacter</taxon>
    </lineage>
</organism>
<evidence type="ECO:0000256" key="4">
    <source>
        <dbReference type="ARBA" id="ARBA00022692"/>
    </source>
</evidence>
<evidence type="ECO:0000256" key="8">
    <source>
        <dbReference type="SAM" id="Phobius"/>
    </source>
</evidence>
<dbReference type="RefSeq" id="WP_078814919.1">
    <property type="nucleotide sequence ID" value="NZ_FUYE01000014.1"/>
</dbReference>
<comment type="subcellular location">
    <subcellularLocation>
        <location evidence="1">Cell membrane</location>
        <topology evidence="1">Single-pass membrane protein</topology>
    </subcellularLocation>
    <subcellularLocation>
        <location evidence="7">Cell membrane</location>
        <topology evidence="7">Single-pass type II membrane protein</topology>
    </subcellularLocation>
</comment>
<name>A0A1T4YP92_9BACT</name>
<comment type="similarity">
    <text evidence="2 7">Belongs to the ExbD/TolR family.</text>
</comment>
<dbReference type="STRING" id="48467.SAMN02745166_03757"/>
<reference evidence="10" key="1">
    <citation type="submission" date="2017-02" db="EMBL/GenBank/DDBJ databases">
        <authorList>
            <person name="Varghese N."/>
            <person name="Submissions S."/>
        </authorList>
    </citation>
    <scope>NUCLEOTIDE SEQUENCE [LARGE SCALE GENOMIC DNA]</scope>
    <source>
        <strain evidence="10">ATCC 700200</strain>
    </source>
</reference>
<evidence type="ECO:0000256" key="3">
    <source>
        <dbReference type="ARBA" id="ARBA00022475"/>
    </source>
</evidence>
<accession>A0A1T4YP92</accession>
<sequence>MAGGGGGGDGEPEFQIAPMIDVLLVLLIFFMSITSAQVLRIDQDIRLPVAADAKKKDDKNAMFEASINVSWIAARQEAKIKLDTQELPNEEIVKVLTERKNNNPTYRVIIRADRDVLAVEIQKVMALIAQAGIDDISFSTLNQDS</sequence>
<proteinExistence type="inferred from homology"/>
<keyword evidence="4 7" id="KW-0812">Transmembrane</keyword>
<evidence type="ECO:0000256" key="2">
    <source>
        <dbReference type="ARBA" id="ARBA00005811"/>
    </source>
</evidence>
<dbReference type="GO" id="GO:0005886">
    <property type="term" value="C:plasma membrane"/>
    <property type="evidence" value="ECO:0007669"/>
    <property type="project" value="UniProtKB-SubCell"/>
</dbReference>
<dbReference type="PANTHER" id="PTHR30558:SF3">
    <property type="entry name" value="BIOPOLYMER TRANSPORT PROTEIN EXBD-RELATED"/>
    <property type="match status" value="1"/>
</dbReference>
<keyword evidence="10" id="KW-1185">Reference proteome</keyword>
<dbReference type="PANTHER" id="PTHR30558">
    <property type="entry name" value="EXBD MEMBRANE COMPONENT OF PMF-DRIVEN MACROMOLECULE IMPORT SYSTEM"/>
    <property type="match status" value="1"/>
</dbReference>
<dbReference type="AlphaFoldDB" id="A0A1T4YP92"/>
<dbReference type="OrthoDB" id="190607at2"/>
<dbReference type="GO" id="GO:0022857">
    <property type="term" value="F:transmembrane transporter activity"/>
    <property type="evidence" value="ECO:0007669"/>
    <property type="project" value="InterPro"/>
</dbReference>
<evidence type="ECO:0000313" key="10">
    <source>
        <dbReference type="Proteomes" id="UP000190774"/>
    </source>
</evidence>
<gene>
    <name evidence="9" type="ORF">SAMN02745166_03757</name>
</gene>
<evidence type="ECO:0000256" key="7">
    <source>
        <dbReference type="RuleBase" id="RU003879"/>
    </source>
</evidence>
<evidence type="ECO:0000313" key="9">
    <source>
        <dbReference type="EMBL" id="SKB03071.1"/>
    </source>
</evidence>
<keyword evidence="7" id="KW-0813">Transport</keyword>
<keyword evidence="3" id="KW-1003">Cell membrane</keyword>
<feature type="transmembrane region" description="Helical" evidence="8">
    <location>
        <begin position="16"/>
        <end position="39"/>
    </location>
</feature>
<keyword evidence="5 8" id="KW-1133">Transmembrane helix</keyword>
<protein>
    <submittedName>
        <fullName evidence="9">Biopolymer transport protein ExbD</fullName>
    </submittedName>
</protein>
<dbReference type="Proteomes" id="UP000190774">
    <property type="component" value="Unassembled WGS sequence"/>
</dbReference>
<dbReference type="EMBL" id="FUYE01000014">
    <property type="protein sequence ID" value="SKB03071.1"/>
    <property type="molecule type" value="Genomic_DNA"/>
</dbReference>
<evidence type="ECO:0000256" key="6">
    <source>
        <dbReference type="ARBA" id="ARBA00023136"/>
    </source>
</evidence>
<dbReference type="InterPro" id="IPR003400">
    <property type="entry name" value="ExbD"/>
</dbReference>
<evidence type="ECO:0000256" key="1">
    <source>
        <dbReference type="ARBA" id="ARBA00004162"/>
    </source>
</evidence>
<keyword evidence="7" id="KW-0653">Protein transport</keyword>
<dbReference type="Gene3D" id="3.30.420.270">
    <property type="match status" value="1"/>
</dbReference>
<dbReference type="GO" id="GO:0015031">
    <property type="term" value="P:protein transport"/>
    <property type="evidence" value="ECO:0007669"/>
    <property type="project" value="UniProtKB-KW"/>
</dbReference>
<dbReference type="Pfam" id="PF02472">
    <property type="entry name" value="ExbD"/>
    <property type="match status" value="1"/>
</dbReference>
<evidence type="ECO:0000256" key="5">
    <source>
        <dbReference type="ARBA" id="ARBA00022989"/>
    </source>
</evidence>